<dbReference type="RefSeq" id="WP_143878580.1">
    <property type="nucleotide sequence ID" value="NZ_BAABLZ010000002.1"/>
</dbReference>
<gene>
    <name evidence="2" type="ORF">FNZ56_03865</name>
</gene>
<sequence>MAKKKTGGVTATRRPDLTATNTPKPTIASGPLLVSAQGAILKDDDRLIIAVRVLDKDGAPVAGLKKSNFKLWQLGHLFDEASSFFVVELENIPGLEGMYHLVHQQWSVVGNGTIPFFVRVTKGALRSGGALTFIVKVREGLDL</sequence>
<evidence type="ECO:0000256" key="1">
    <source>
        <dbReference type="SAM" id="MobiDB-lite"/>
    </source>
</evidence>
<organism evidence="2 3">
    <name type="scientific">Pseudoluteimonas lycopersici</name>
    <dbReference type="NCBI Taxonomy" id="1324796"/>
    <lineage>
        <taxon>Bacteria</taxon>
        <taxon>Pseudomonadati</taxon>
        <taxon>Pseudomonadota</taxon>
        <taxon>Gammaproteobacteria</taxon>
        <taxon>Lysobacterales</taxon>
        <taxon>Lysobacteraceae</taxon>
        <taxon>Pseudoluteimonas</taxon>
    </lineage>
</organism>
<evidence type="ECO:0000313" key="3">
    <source>
        <dbReference type="Proteomes" id="UP000315891"/>
    </source>
</evidence>
<dbReference type="EMBL" id="CP041742">
    <property type="protein sequence ID" value="QDQ73067.1"/>
    <property type="molecule type" value="Genomic_DNA"/>
</dbReference>
<dbReference type="AlphaFoldDB" id="A0A516V3H0"/>
<accession>A0A516V3H0</accession>
<dbReference type="OrthoDB" id="9830169at2"/>
<keyword evidence="3" id="KW-1185">Reference proteome</keyword>
<reference evidence="2 3" key="1">
    <citation type="submission" date="2019-07" db="EMBL/GenBank/DDBJ databases">
        <title>Lysobacter weifangensis sp. nov., isolated from bensulfuron-methyl contaminated farmland soil.</title>
        <authorList>
            <person name="Zhao H."/>
        </authorList>
    </citation>
    <scope>NUCLEOTIDE SEQUENCE [LARGE SCALE GENOMIC DNA]</scope>
    <source>
        <strain evidence="2 3">CC-Bw-6</strain>
    </source>
</reference>
<dbReference type="Proteomes" id="UP000315891">
    <property type="component" value="Chromosome"/>
</dbReference>
<feature type="region of interest" description="Disordered" evidence="1">
    <location>
        <begin position="1"/>
        <end position="24"/>
    </location>
</feature>
<name>A0A516V3H0_9GAMM</name>
<protein>
    <submittedName>
        <fullName evidence="2">Uncharacterized protein</fullName>
    </submittedName>
</protein>
<evidence type="ECO:0000313" key="2">
    <source>
        <dbReference type="EMBL" id="QDQ73067.1"/>
    </source>
</evidence>
<proteinExistence type="predicted"/>